<comment type="caution">
    <text evidence="1">The sequence shown here is derived from an EMBL/GenBank/DDBJ whole genome shotgun (WGS) entry which is preliminary data.</text>
</comment>
<accession>A0ABW9IWH6</accession>
<keyword evidence="2" id="KW-1185">Reference proteome</keyword>
<evidence type="ECO:0008006" key="3">
    <source>
        <dbReference type="Google" id="ProtNLM"/>
    </source>
</evidence>
<organism evidence="1 2">
    <name type="scientific">Streptomyces galilaeus</name>
    <dbReference type="NCBI Taxonomy" id="33899"/>
    <lineage>
        <taxon>Bacteria</taxon>
        <taxon>Bacillati</taxon>
        <taxon>Actinomycetota</taxon>
        <taxon>Actinomycetes</taxon>
        <taxon>Kitasatosporales</taxon>
        <taxon>Streptomycetaceae</taxon>
        <taxon>Streptomyces</taxon>
    </lineage>
</organism>
<dbReference type="Proteomes" id="UP001631993">
    <property type="component" value="Unassembled WGS sequence"/>
</dbReference>
<proteinExistence type="predicted"/>
<protein>
    <recommendedName>
        <fullName evidence="3">DUF2892 domain-containing protein</fullName>
    </recommendedName>
</protein>
<sequence length="82" mass="9321">MWDGVELWLRRAGGRLLMGVAMMVLAVVREERWWLPIRVLVFLAGVAAVADCGVETWKLIRGKESTRVALDRLEAAERAERD</sequence>
<gene>
    <name evidence="1" type="ORF">ACKI1S_35505</name>
</gene>
<evidence type="ECO:0000313" key="2">
    <source>
        <dbReference type="Proteomes" id="UP001631993"/>
    </source>
</evidence>
<name>A0ABW9IWH6_STRGJ</name>
<evidence type="ECO:0000313" key="1">
    <source>
        <dbReference type="EMBL" id="MFM9651448.1"/>
    </source>
</evidence>
<dbReference type="EMBL" id="JBJVNE010000021">
    <property type="protein sequence ID" value="MFM9651448.1"/>
    <property type="molecule type" value="Genomic_DNA"/>
</dbReference>
<dbReference type="RefSeq" id="WP_369280234.1">
    <property type="nucleotide sequence ID" value="NZ_JBJVMW010000023.1"/>
</dbReference>
<reference evidence="1 2" key="1">
    <citation type="submission" date="2024-12" db="EMBL/GenBank/DDBJ databases">
        <title>Forecasting of Potato common scab and diversities of Pathogenic streptomyces spp. in china.</title>
        <authorList>
            <person name="Handique U."/>
            <person name="Wu J."/>
        </authorList>
    </citation>
    <scope>NUCLEOTIDE SEQUENCE [LARGE SCALE GENOMIC DNA]</scope>
    <source>
        <strain evidence="1 2">ZRIMU1585</strain>
    </source>
</reference>